<dbReference type="PANTHER" id="PTHR30349:SF64">
    <property type="entry name" value="PROPHAGE INTEGRASE INTD-RELATED"/>
    <property type="match status" value="1"/>
</dbReference>
<dbReference type="InterPro" id="IPR002104">
    <property type="entry name" value="Integrase_catalytic"/>
</dbReference>
<proteinExistence type="inferred from homology"/>
<name>A0ABT4BNM7_9STAP</name>
<gene>
    <name evidence="6" type="ORF">NW133_12435</name>
</gene>
<evidence type="ECO:0000313" key="6">
    <source>
        <dbReference type="EMBL" id="MCY1584299.1"/>
    </source>
</evidence>
<reference evidence="6" key="2">
    <citation type="submission" date="2022-08" db="EMBL/GenBank/DDBJ databases">
        <authorList>
            <person name="Magnan C."/>
        </authorList>
    </citation>
    <scope>NUCLEOTIDE SEQUENCE</scope>
    <source>
        <strain evidence="6">NSP012P</strain>
    </source>
</reference>
<keyword evidence="7" id="KW-1185">Reference proteome</keyword>
<dbReference type="InterPro" id="IPR010998">
    <property type="entry name" value="Integrase_recombinase_N"/>
</dbReference>
<dbReference type="InterPro" id="IPR004107">
    <property type="entry name" value="Integrase_SAM-like_N"/>
</dbReference>
<dbReference type="RefSeq" id="WP_124225756.1">
    <property type="nucleotide sequence ID" value="NZ_JANSKN010000015.1"/>
</dbReference>
<dbReference type="Pfam" id="PF14657">
    <property type="entry name" value="Arm-DNA-bind_4"/>
    <property type="match status" value="1"/>
</dbReference>
<dbReference type="PROSITE" id="PS51898">
    <property type="entry name" value="TYR_RECOMBINASE"/>
    <property type="match status" value="1"/>
</dbReference>
<evidence type="ECO:0000256" key="2">
    <source>
        <dbReference type="ARBA" id="ARBA00022908"/>
    </source>
</evidence>
<comment type="similarity">
    <text evidence="1">Belongs to the 'phage' integrase family.</text>
</comment>
<comment type="caution">
    <text evidence="6">The sequence shown here is derived from an EMBL/GenBank/DDBJ whole genome shotgun (WGS) entry which is preliminary data.</text>
</comment>
<dbReference type="Pfam" id="PF00589">
    <property type="entry name" value="Phage_integrase"/>
    <property type="match status" value="1"/>
</dbReference>
<dbReference type="PANTHER" id="PTHR30349">
    <property type="entry name" value="PHAGE INTEGRASE-RELATED"/>
    <property type="match status" value="1"/>
</dbReference>
<keyword evidence="4" id="KW-0233">DNA recombination</keyword>
<evidence type="ECO:0000256" key="3">
    <source>
        <dbReference type="ARBA" id="ARBA00023125"/>
    </source>
</evidence>
<dbReference type="Gene3D" id="1.10.443.10">
    <property type="entry name" value="Intergrase catalytic core"/>
    <property type="match status" value="1"/>
</dbReference>
<dbReference type="InterPro" id="IPR013762">
    <property type="entry name" value="Integrase-like_cat_sf"/>
</dbReference>
<sequence>MSVYKDNKTNKYYFSVRYKDTFGKSKRKVKRGFAKKKDAKLAESQFIQQAKDGYSDNKTFEEVFYDYLKNIDLRERTIRRKKYDYKNHIQQFFGDQAVGKITQSQCLEFRTYLVETCKSINTARTIWTTFKAVITYAMTYYKLASNPCLGVKAIPRVKTKVNFVSREEFHEKLDQIENPNYKDILTFMFYTGTRIGEAMGMLWTDIDLRKKEASISKTWDITARKMAEYPKTSSSVALLPMPNILVELLERKYEESKAKIKGFNDEMFVFGGYRPPDYAHFSRIVKAVFPNITSHGLRHSYASFLADKGCDIYVLRDLLRHSSITETVDTYTHFYTSKKHDAMKYFND</sequence>
<dbReference type="EMBL" id="JANSLD010000053">
    <property type="protein sequence ID" value="MCY1584299.1"/>
    <property type="molecule type" value="Genomic_DNA"/>
</dbReference>
<dbReference type="SUPFAM" id="SSF56349">
    <property type="entry name" value="DNA breaking-rejoining enzymes"/>
    <property type="match status" value="1"/>
</dbReference>
<dbReference type="Proteomes" id="UP001072952">
    <property type="component" value="Unassembled WGS sequence"/>
</dbReference>
<organism evidence="6 7">
    <name type="scientific">Staphylococcus pettenkoferi</name>
    <dbReference type="NCBI Taxonomy" id="170573"/>
    <lineage>
        <taxon>Bacteria</taxon>
        <taxon>Bacillati</taxon>
        <taxon>Bacillota</taxon>
        <taxon>Bacilli</taxon>
        <taxon>Bacillales</taxon>
        <taxon>Staphylococcaceae</taxon>
        <taxon>Staphylococcus</taxon>
    </lineage>
</organism>
<evidence type="ECO:0000259" key="5">
    <source>
        <dbReference type="PROSITE" id="PS51898"/>
    </source>
</evidence>
<dbReference type="InterPro" id="IPR011010">
    <property type="entry name" value="DNA_brk_join_enz"/>
</dbReference>
<dbReference type="Pfam" id="PF14659">
    <property type="entry name" value="Phage_int_SAM_3"/>
    <property type="match status" value="1"/>
</dbReference>
<reference evidence="6" key="1">
    <citation type="journal article" date="2022" name="Int. J. Mol. Sci.">
        <title>Phenotypic and Genotypic Virulence Characterisation of Staphylococcus pettenkoferi Strains Isolated from Human Bloodstream and Diabetic Foot Infections.</title>
        <authorList>
            <person name="Magnan C."/>
            <person name="Ahmad-Mansour N."/>
            <person name="Pouget C."/>
            <person name="Morsli M."/>
            <person name="Huc-Brandt S."/>
            <person name="Pantel A."/>
            <person name="Dunyach-Remy C."/>
            <person name="Sotto A."/>
            <person name="Molle V."/>
            <person name="Lavigne J.-P."/>
        </authorList>
    </citation>
    <scope>NUCLEOTIDE SEQUENCE</scope>
    <source>
        <strain evidence="6">NSP012P</strain>
    </source>
</reference>
<dbReference type="InterPro" id="IPR050090">
    <property type="entry name" value="Tyrosine_recombinase_XerCD"/>
</dbReference>
<protein>
    <submittedName>
        <fullName evidence="6">Site-specific integrase</fullName>
    </submittedName>
</protein>
<keyword evidence="2" id="KW-0229">DNA integration</keyword>
<dbReference type="CDD" id="cd01189">
    <property type="entry name" value="INT_ICEBs1_C_like"/>
    <property type="match status" value="1"/>
</dbReference>
<evidence type="ECO:0000313" key="7">
    <source>
        <dbReference type="Proteomes" id="UP001072952"/>
    </source>
</evidence>
<keyword evidence="3" id="KW-0238">DNA-binding</keyword>
<dbReference type="InterPro" id="IPR028259">
    <property type="entry name" value="AP2-like_int_N"/>
</dbReference>
<evidence type="ECO:0000256" key="4">
    <source>
        <dbReference type="ARBA" id="ARBA00023172"/>
    </source>
</evidence>
<evidence type="ECO:0000256" key="1">
    <source>
        <dbReference type="ARBA" id="ARBA00008857"/>
    </source>
</evidence>
<dbReference type="Gene3D" id="1.10.150.130">
    <property type="match status" value="1"/>
</dbReference>
<feature type="domain" description="Tyr recombinase" evidence="5">
    <location>
        <begin position="159"/>
        <end position="346"/>
    </location>
</feature>
<accession>A0ABT4BNM7</accession>